<evidence type="ECO:0000313" key="5">
    <source>
        <dbReference type="Proteomes" id="UP001153620"/>
    </source>
</evidence>
<keyword evidence="1" id="KW-0727">SH2 domain</keyword>
<dbReference type="SMART" id="SM00252">
    <property type="entry name" value="SH2"/>
    <property type="match status" value="1"/>
</dbReference>
<accession>A0A9N9WP60</accession>
<dbReference type="EMBL" id="OU895877">
    <property type="protein sequence ID" value="CAG9800873.1"/>
    <property type="molecule type" value="Genomic_DNA"/>
</dbReference>
<feature type="domain" description="SH2" evidence="3">
    <location>
        <begin position="191"/>
        <end position="284"/>
    </location>
</feature>
<dbReference type="PANTHER" id="PTHR15832">
    <property type="entry name" value="SHC (SRC HOMOLOGY DOMAIN C-TERMINAL) ADAPTOR HOMOLOG"/>
    <property type="match status" value="1"/>
</dbReference>
<dbReference type="InterPro" id="IPR000980">
    <property type="entry name" value="SH2"/>
</dbReference>
<organism evidence="4 5">
    <name type="scientific">Chironomus riparius</name>
    <dbReference type="NCBI Taxonomy" id="315576"/>
    <lineage>
        <taxon>Eukaryota</taxon>
        <taxon>Metazoa</taxon>
        <taxon>Ecdysozoa</taxon>
        <taxon>Arthropoda</taxon>
        <taxon>Hexapoda</taxon>
        <taxon>Insecta</taxon>
        <taxon>Pterygota</taxon>
        <taxon>Neoptera</taxon>
        <taxon>Endopterygota</taxon>
        <taxon>Diptera</taxon>
        <taxon>Nematocera</taxon>
        <taxon>Chironomoidea</taxon>
        <taxon>Chironomidae</taxon>
        <taxon>Chironominae</taxon>
        <taxon>Chironomus</taxon>
    </lineage>
</organism>
<evidence type="ECO:0000259" key="3">
    <source>
        <dbReference type="PROSITE" id="PS50001"/>
    </source>
</evidence>
<dbReference type="PROSITE" id="PS50001">
    <property type="entry name" value="SH2"/>
    <property type="match status" value="1"/>
</dbReference>
<dbReference type="OrthoDB" id="10013007at2759"/>
<dbReference type="AlphaFoldDB" id="A0A9N9WP60"/>
<keyword evidence="5" id="KW-1185">Reference proteome</keyword>
<evidence type="ECO:0000256" key="2">
    <source>
        <dbReference type="SAM" id="MobiDB-lite"/>
    </source>
</evidence>
<dbReference type="InterPro" id="IPR036860">
    <property type="entry name" value="SH2_dom_sf"/>
</dbReference>
<reference evidence="4" key="1">
    <citation type="submission" date="2022-01" db="EMBL/GenBank/DDBJ databases">
        <authorList>
            <person name="King R."/>
        </authorList>
    </citation>
    <scope>NUCLEOTIDE SEQUENCE</scope>
</reference>
<dbReference type="Pfam" id="PF00017">
    <property type="entry name" value="SH2"/>
    <property type="match status" value="1"/>
</dbReference>
<name>A0A9N9WP60_9DIPT</name>
<gene>
    <name evidence="4" type="ORF">CHIRRI_LOCUS3811</name>
</gene>
<evidence type="ECO:0000256" key="1">
    <source>
        <dbReference type="PROSITE-ProRule" id="PRU00191"/>
    </source>
</evidence>
<dbReference type="PANTHER" id="PTHR15832:SF2">
    <property type="entry name" value="SH2 DOMAIN-CONTAINING PROTEIN"/>
    <property type="match status" value="1"/>
</dbReference>
<evidence type="ECO:0000313" key="4">
    <source>
        <dbReference type="EMBL" id="CAG9800873.1"/>
    </source>
</evidence>
<feature type="region of interest" description="Disordered" evidence="2">
    <location>
        <begin position="1"/>
        <end position="20"/>
    </location>
</feature>
<sequence length="318" mass="36159">MQSGKANTKGTERPKDLHLQTGKFDCDGNINITFNKSYSDDDISPSEMNCKKVIDKPTLVKRLTMGLLRMNDQESRPLVTNRSSPNSPSRRNYFYHYINAGIYDVDNKFGDSCRQSLTSSIVLDASDICDTTDNRNTIEFDFKRNIIRETSSANCSPKKYLLSTLKRTDSLNANHHITDDIEDLELKDASWFHTGLPHELSLEVLAQQSPGDFIVRRAHNKNGGFTLSLRVPGTSPKIVNYLIIRTTKGYKIKGFHKEFSSLRALITHHSVMPEQLPVPLALPRPQNINRKCKNIDDYDTYARLKDLRCIFSDLDVNS</sequence>
<dbReference type="Gene3D" id="3.30.505.10">
    <property type="entry name" value="SH2 domain"/>
    <property type="match status" value="1"/>
</dbReference>
<reference evidence="4" key="2">
    <citation type="submission" date="2022-10" db="EMBL/GenBank/DDBJ databases">
        <authorList>
            <consortium name="ENA_rothamsted_submissions"/>
            <consortium name="culmorum"/>
            <person name="King R."/>
        </authorList>
    </citation>
    <scope>NUCLEOTIDE SEQUENCE</scope>
</reference>
<proteinExistence type="predicted"/>
<protein>
    <recommendedName>
        <fullName evidence="3">SH2 domain-containing protein</fullName>
    </recommendedName>
</protein>
<dbReference type="Proteomes" id="UP001153620">
    <property type="component" value="Chromosome 1"/>
</dbReference>
<dbReference type="SUPFAM" id="SSF55550">
    <property type="entry name" value="SH2 domain"/>
    <property type="match status" value="1"/>
</dbReference>